<dbReference type="GO" id="GO:0004519">
    <property type="term" value="F:endonuclease activity"/>
    <property type="evidence" value="ECO:0007669"/>
    <property type="project" value="UniProtKB-KW"/>
</dbReference>
<evidence type="ECO:0000313" key="2">
    <source>
        <dbReference type="EMBL" id="ATZ80396.1"/>
    </source>
</evidence>
<proteinExistence type="predicted"/>
<sequence>MKNVFIKSFGSIREASKDTEASEKHISAVCKNKRKSTGGFIWKYDEPDEEHNIDITDTKNVKKIDNFDNYYITRDGKVYSKIQNKILKTKFDPDGYELVSLRMQGTKELREDTSIHRLIAKYFIPNPNNCPMVNHIDANKSNNNIKNLEWCSYSHNMQHHIKLQKAKCEANGTKP</sequence>
<keyword evidence="2" id="KW-0378">Hydrolase</keyword>
<gene>
    <name evidence="2" type="ORF">BMW23_0339</name>
</gene>
<dbReference type="InterPro" id="IPR003615">
    <property type="entry name" value="HNH_nuc"/>
</dbReference>
<protein>
    <submittedName>
        <fullName evidence="2">HNH Endonuclease</fullName>
    </submittedName>
</protein>
<dbReference type="SMART" id="SM00497">
    <property type="entry name" value="IENR1"/>
    <property type="match status" value="1"/>
</dbReference>
<organism evidence="2">
    <name type="scientific">Bodo saltans virus</name>
    <dbReference type="NCBI Taxonomy" id="2024608"/>
    <lineage>
        <taxon>Viruses</taxon>
        <taxon>Varidnaviria</taxon>
        <taxon>Bamfordvirae</taxon>
        <taxon>Nucleocytoviricota</taxon>
        <taxon>Megaviricetes</taxon>
        <taxon>Imitervirales</taxon>
        <taxon>Mimiviridae</taxon>
        <taxon>Klosneuvirinae</taxon>
        <taxon>Theiavirus</taxon>
        <taxon>Theiavirus salishense</taxon>
    </lineage>
</organism>
<dbReference type="Gene3D" id="3.90.75.20">
    <property type="match status" value="1"/>
</dbReference>
<feature type="domain" description="HNH nuclease" evidence="1">
    <location>
        <begin position="115"/>
        <end position="158"/>
    </location>
</feature>
<dbReference type="Gene3D" id="1.10.10.10">
    <property type="entry name" value="Winged helix-like DNA-binding domain superfamily/Winged helix DNA-binding domain"/>
    <property type="match status" value="1"/>
</dbReference>
<accession>A0A2H4UU61</accession>
<dbReference type="Proteomes" id="UP000240325">
    <property type="component" value="Segment"/>
</dbReference>
<dbReference type="InterPro" id="IPR003647">
    <property type="entry name" value="Intron_nuc_1_rpt"/>
</dbReference>
<keyword evidence="3" id="KW-1185">Reference proteome</keyword>
<name>A0A2H4UU61_9VIRU</name>
<dbReference type="Pfam" id="PF13392">
    <property type="entry name" value="HNH_3"/>
    <property type="match status" value="1"/>
</dbReference>
<dbReference type="InterPro" id="IPR044925">
    <property type="entry name" value="His-Me_finger_sf"/>
</dbReference>
<keyword evidence="2" id="KW-0540">Nuclease</keyword>
<dbReference type="SUPFAM" id="SSF54060">
    <property type="entry name" value="His-Me finger endonucleases"/>
    <property type="match status" value="1"/>
</dbReference>
<evidence type="ECO:0000313" key="3">
    <source>
        <dbReference type="Proteomes" id="UP000240325"/>
    </source>
</evidence>
<dbReference type="EMBL" id="MF782455">
    <property type="protein sequence ID" value="ATZ80396.1"/>
    <property type="molecule type" value="Genomic_DNA"/>
</dbReference>
<reference evidence="2" key="1">
    <citation type="journal article" date="2017" name="Elife">
        <title>The kinetoplastid-infecting Bodo saltans virus (BsV), a window into the most abundant giant viruses in the sea.</title>
        <authorList>
            <person name="Deeg C.M."/>
            <person name="Chow C.-E.T."/>
            <person name="Suttle C.A."/>
        </authorList>
    </citation>
    <scope>NUCLEOTIDE SEQUENCE</scope>
    <source>
        <strain evidence="2">NG1</strain>
    </source>
</reference>
<keyword evidence="2" id="KW-0255">Endonuclease</keyword>
<evidence type="ECO:0000259" key="1">
    <source>
        <dbReference type="Pfam" id="PF13392"/>
    </source>
</evidence>
<dbReference type="InterPro" id="IPR036388">
    <property type="entry name" value="WH-like_DNA-bd_sf"/>
</dbReference>